<dbReference type="UniPathway" id="UPA00241">
    <property type="reaction ID" value="UER00356"/>
</dbReference>
<keyword evidence="4 5" id="KW-0173">Coenzyme A biosynthesis</keyword>
<dbReference type="Pfam" id="PF01121">
    <property type="entry name" value="CoaE"/>
    <property type="match status" value="1"/>
</dbReference>
<dbReference type="PANTHER" id="PTHR10695:SF46">
    <property type="entry name" value="BIFUNCTIONAL COENZYME A SYNTHASE-RELATED"/>
    <property type="match status" value="1"/>
</dbReference>
<comment type="catalytic activity">
    <reaction evidence="5">
        <text>3'-dephospho-CoA + ATP = ADP + CoA + H(+)</text>
        <dbReference type="Rhea" id="RHEA:18245"/>
        <dbReference type="ChEBI" id="CHEBI:15378"/>
        <dbReference type="ChEBI" id="CHEBI:30616"/>
        <dbReference type="ChEBI" id="CHEBI:57287"/>
        <dbReference type="ChEBI" id="CHEBI:57328"/>
        <dbReference type="ChEBI" id="CHEBI:456216"/>
        <dbReference type="EC" id="2.7.1.24"/>
    </reaction>
</comment>
<dbReference type="Proteomes" id="UP000295537">
    <property type="component" value="Unassembled WGS sequence"/>
</dbReference>
<name>A0A4R2NA71_9PAST</name>
<evidence type="ECO:0000256" key="1">
    <source>
        <dbReference type="ARBA" id="ARBA00009018"/>
    </source>
</evidence>
<comment type="similarity">
    <text evidence="1 5">Belongs to the CoaE family.</text>
</comment>
<dbReference type="RefSeq" id="WP_132501129.1">
    <property type="nucleotide sequence ID" value="NZ_LVXA01000001.1"/>
</dbReference>
<keyword evidence="8" id="KW-1185">Reference proteome</keyword>
<evidence type="ECO:0000256" key="3">
    <source>
        <dbReference type="ARBA" id="ARBA00022840"/>
    </source>
</evidence>
<accession>A0A4R2NA71</accession>
<dbReference type="EC" id="2.7.1.24" evidence="5 6"/>
<dbReference type="OrthoDB" id="9812943at2"/>
<dbReference type="CDD" id="cd02022">
    <property type="entry name" value="DPCK"/>
    <property type="match status" value="1"/>
</dbReference>
<evidence type="ECO:0000313" key="7">
    <source>
        <dbReference type="EMBL" id="TCP17894.1"/>
    </source>
</evidence>
<evidence type="ECO:0000256" key="6">
    <source>
        <dbReference type="NCBIfam" id="TIGR00152"/>
    </source>
</evidence>
<dbReference type="PANTHER" id="PTHR10695">
    <property type="entry name" value="DEPHOSPHO-COA KINASE-RELATED"/>
    <property type="match status" value="1"/>
</dbReference>
<comment type="pathway">
    <text evidence="5">Cofactor biosynthesis; coenzyme A biosynthesis; CoA from (R)-pantothenate: step 5/5.</text>
</comment>
<keyword evidence="5 7" id="KW-0418">Kinase</keyword>
<evidence type="ECO:0000256" key="5">
    <source>
        <dbReference type="HAMAP-Rule" id="MF_00376"/>
    </source>
</evidence>
<dbReference type="InterPro" id="IPR001977">
    <property type="entry name" value="Depp_CoAkinase"/>
</dbReference>
<dbReference type="PROSITE" id="PS51219">
    <property type="entry name" value="DPCK"/>
    <property type="match status" value="1"/>
</dbReference>
<sequence>MTYVVGLTGGIGSGKSTVADLFAELGVPIIDADIVARQVVEKGSPLLAKIVEHFGSQVLLANFELNRTALRQIVFDDPKQKAWLEALLHPAIREEMIRQLDSVQQPYALWVVPLLIENGLIDFCDRVVVVDVESHIQLERASQRDHNCKQVIRNIIASQVSRQTRLEYADDVIDNNFPLEEGFTLLKQRVQQLHQCYLQLALQGEYDGKGFVCNKG</sequence>
<dbReference type="HAMAP" id="MF_00376">
    <property type="entry name" value="Dephospho_CoA_kinase"/>
    <property type="match status" value="1"/>
</dbReference>
<evidence type="ECO:0000256" key="4">
    <source>
        <dbReference type="ARBA" id="ARBA00022993"/>
    </source>
</evidence>
<dbReference type="SUPFAM" id="SSF52540">
    <property type="entry name" value="P-loop containing nucleoside triphosphate hydrolases"/>
    <property type="match status" value="1"/>
</dbReference>
<reference evidence="7 8" key="1">
    <citation type="submission" date="2019-03" db="EMBL/GenBank/DDBJ databases">
        <title>Genomic Encyclopedia of Type Strains, Phase IV (KMG-IV): sequencing the most valuable type-strain genomes for metagenomic binning, comparative biology and taxonomic classification.</title>
        <authorList>
            <person name="Goeker M."/>
        </authorList>
    </citation>
    <scope>NUCLEOTIDE SEQUENCE [LARGE SCALE GENOMIC DNA]</scope>
    <source>
        <strain evidence="7 8">DSM 16380</strain>
    </source>
</reference>
<keyword evidence="5" id="KW-0808">Transferase</keyword>
<keyword evidence="5" id="KW-0963">Cytoplasm</keyword>
<comment type="function">
    <text evidence="5">Catalyzes the phosphorylation of the 3'-hydroxyl group of dephosphocoenzyme A to form coenzyme A.</text>
</comment>
<keyword evidence="3 5" id="KW-0067">ATP-binding</keyword>
<dbReference type="EMBL" id="SLXJ01000004">
    <property type="protein sequence ID" value="TCP17894.1"/>
    <property type="molecule type" value="Genomic_DNA"/>
</dbReference>
<evidence type="ECO:0000256" key="2">
    <source>
        <dbReference type="ARBA" id="ARBA00022741"/>
    </source>
</evidence>
<organism evidence="7 8">
    <name type="scientific">Nicoletella semolina</name>
    <dbReference type="NCBI Taxonomy" id="271160"/>
    <lineage>
        <taxon>Bacteria</taxon>
        <taxon>Pseudomonadati</taxon>
        <taxon>Pseudomonadota</taxon>
        <taxon>Gammaproteobacteria</taxon>
        <taxon>Pasteurellales</taxon>
        <taxon>Pasteurellaceae</taxon>
        <taxon>Nicoletella</taxon>
    </lineage>
</organism>
<keyword evidence="2 5" id="KW-0547">Nucleotide-binding</keyword>
<comment type="subcellular location">
    <subcellularLocation>
        <location evidence="5">Cytoplasm</location>
    </subcellularLocation>
</comment>
<dbReference type="Gene3D" id="3.40.50.300">
    <property type="entry name" value="P-loop containing nucleotide triphosphate hydrolases"/>
    <property type="match status" value="1"/>
</dbReference>
<protein>
    <recommendedName>
        <fullName evidence="5 6">Dephospho-CoA kinase</fullName>
        <ecNumber evidence="5 6">2.7.1.24</ecNumber>
    </recommendedName>
    <alternativeName>
        <fullName evidence="5">Dephosphocoenzyme A kinase</fullName>
    </alternativeName>
</protein>
<feature type="binding site" evidence="5">
    <location>
        <begin position="12"/>
        <end position="17"/>
    </location>
    <ligand>
        <name>ATP</name>
        <dbReference type="ChEBI" id="CHEBI:30616"/>
    </ligand>
</feature>
<evidence type="ECO:0000313" key="8">
    <source>
        <dbReference type="Proteomes" id="UP000295537"/>
    </source>
</evidence>
<dbReference type="GO" id="GO:0005737">
    <property type="term" value="C:cytoplasm"/>
    <property type="evidence" value="ECO:0007669"/>
    <property type="project" value="UniProtKB-SubCell"/>
</dbReference>
<dbReference type="GO" id="GO:0015937">
    <property type="term" value="P:coenzyme A biosynthetic process"/>
    <property type="evidence" value="ECO:0007669"/>
    <property type="project" value="UniProtKB-UniRule"/>
</dbReference>
<gene>
    <name evidence="5" type="primary">coaE</name>
    <name evidence="7" type="ORF">EV693_104125</name>
</gene>
<dbReference type="AlphaFoldDB" id="A0A4R2NA71"/>
<comment type="caution">
    <text evidence="7">The sequence shown here is derived from an EMBL/GenBank/DDBJ whole genome shotgun (WGS) entry which is preliminary data.</text>
</comment>
<dbReference type="InterPro" id="IPR027417">
    <property type="entry name" value="P-loop_NTPase"/>
</dbReference>
<proteinExistence type="inferred from homology"/>
<dbReference type="NCBIfam" id="TIGR00152">
    <property type="entry name" value="dephospho-CoA kinase"/>
    <property type="match status" value="1"/>
</dbReference>
<dbReference type="GO" id="GO:0004140">
    <property type="term" value="F:dephospho-CoA kinase activity"/>
    <property type="evidence" value="ECO:0007669"/>
    <property type="project" value="UniProtKB-UniRule"/>
</dbReference>
<dbReference type="GO" id="GO:0005524">
    <property type="term" value="F:ATP binding"/>
    <property type="evidence" value="ECO:0007669"/>
    <property type="project" value="UniProtKB-UniRule"/>
</dbReference>